<dbReference type="KEGG" id="cace:CACET_c16260"/>
<keyword evidence="2" id="KW-1185">Reference proteome</keyword>
<dbReference type="PATRIC" id="fig|84022.5.peg.3083"/>
<dbReference type="AlphaFoldDB" id="A0A0D8ICC8"/>
<evidence type="ECO:0000313" key="2">
    <source>
        <dbReference type="Proteomes" id="UP000035704"/>
    </source>
</evidence>
<reference evidence="1 2" key="1">
    <citation type="submission" date="2014-10" db="EMBL/GenBank/DDBJ databases">
        <title>Genome sequence of Clostridium aceticum DSM 1496.</title>
        <authorList>
            <person name="Poehlein A."/>
            <person name="Schiel-Bengelsdorf B."/>
            <person name="Gottschalk G."/>
            <person name="Duerre P."/>
            <person name="Daniel R."/>
        </authorList>
    </citation>
    <scope>NUCLEOTIDE SEQUENCE [LARGE SCALE GENOMIC DNA]</scope>
    <source>
        <strain evidence="1 2">DSM 1496</strain>
    </source>
</reference>
<proteinExistence type="predicted"/>
<dbReference type="STRING" id="84022.CACET_c16260"/>
<dbReference type="RefSeq" id="WP_044823812.1">
    <property type="nucleotide sequence ID" value="NZ_CP009687.1"/>
</dbReference>
<gene>
    <name evidence="1" type="ORF">CACET_c16260</name>
</gene>
<evidence type="ECO:0000313" key="1">
    <source>
        <dbReference type="EMBL" id="AKL95075.1"/>
    </source>
</evidence>
<sequence>MRKRRLQVRRNRRNHNYLWMLTFLIIIPVIAVLIGSRITERIMIPVLYSDNILEEEVLSDIINNNDETEVDEVDGKEDDTTETIEKTENIMQLEGLEDTEILPLSIYMIQVASVSSTSNIEGLVEELNEKKLSHLIYRMENSYKIYTLGLTNREYIEEQLPAIREFYPDAYISEIHLPAKNINYSETDENIGENIIKDLNSLIVIIDKQAKEWYNFIKGEGKLSQYRDLLEEQQELMTQLSEKLDTDDWPEGLPEKQAIEKMVLHQEGNIKKSTELLEDQENAYRIHSLFLDSLFRTLETIK</sequence>
<dbReference type="EMBL" id="CP009687">
    <property type="protein sequence ID" value="AKL95075.1"/>
    <property type="molecule type" value="Genomic_DNA"/>
</dbReference>
<dbReference type="Proteomes" id="UP000035704">
    <property type="component" value="Chromosome"/>
</dbReference>
<protein>
    <submittedName>
        <fullName evidence="1">Uncharacterized protein</fullName>
    </submittedName>
</protein>
<accession>A0A0D8ICC8</accession>
<organism evidence="1 2">
    <name type="scientific">Clostridium aceticum</name>
    <dbReference type="NCBI Taxonomy" id="84022"/>
    <lineage>
        <taxon>Bacteria</taxon>
        <taxon>Bacillati</taxon>
        <taxon>Bacillota</taxon>
        <taxon>Clostridia</taxon>
        <taxon>Eubacteriales</taxon>
        <taxon>Clostridiaceae</taxon>
        <taxon>Clostridium</taxon>
    </lineage>
</organism>
<name>A0A0D8ICC8_9CLOT</name>
<dbReference type="OrthoDB" id="1750330at2"/>